<comment type="caution">
    <text evidence="3">The sequence shown here is derived from an EMBL/GenBank/DDBJ whole genome shotgun (WGS) entry which is preliminary data.</text>
</comment>
<evidence type="ECO:0000256" key="2">
    <source>
        <dbReference type="SAM" id="Phobius"/>
    </source>
</evidence>
<gene>
    <name evidence="3" type="ORF">GCM10022267_63110</name>
</gene>
<name>A0ABP7BTG6_9PSEU</name>
<evidence type="ECO:0000256" key="1">
    <source>
        <dbReference type="SAM" id="MobiDB-lite"/>
    </source>
</evidence>
<feature type="transmembrane region" description="Helical" evidence="2">
    <location>
        <begin position="365"/>
        <end position="387"/>
    </location>
</feature>
<keyword evidence="4" id="KW-1185">Reference proteome</keyword>
<dbReference type="EMBL" id="BAABBE010000021">
    <property type="protein sequence ID" value="GAA3667902.1"/>
    <property type="molecule type" value="Genomic_DNA"/>
</dbReference>
<keyword evidence="2" id="KW-0812">Transmembrane</keyword>
<keyword evidence="2" id="KW-0472">Membrane</keyword>
<evidence type="ECO:0000313" key="4">
    <source>
        <dbReference type="Proteomes" id="UP001500711"/>
    </source>
</evidence>
<feature type="region of interest" description="Disordered" evidence="1">
    <location>
        <begin position="1"/>
        <end position="28"/>
    </location>
</feature>
<dbReference type="Proteomes" id="UP001500711">
    <property type="component" value="Unassembled WGS sequence"/>
</dbReference>
<protein>
    <submittedName>
        <fullName evidence="3">Uncharacterized protein</fullName>
    </submittedName>
</protein>
<accession>A0ABP7BTG6</accession>
<reference evidence="4" key="1">
    <citation type="journal article" date="2019" name="Int. J. Syst. Evol. Microbiol.">
        <title>The Global Catalogue of Microorganisms (GCM) 10K type strain sequencing project: providing services to taxonomists for standard genome sequencing and annotation.</title>
        <authorList>
            <consortium name="The Broad Institute Genomics Platform"/>
            <consortium name="The Broad Institute Genome Sequencing Center for Infectious Disease"/>
            <person name="Wu L."/>
            <person name="Ma J."/>
        </authorList>
    </citation>
    <scope>NUCLEOTIDE SEQUENCE [LARGE SCALE GENOMIC DNA]</scope>
    <source>
        <strain evidence="4">JCM 17494</strain>
    </source>
</reference>
<evidence type="ECO:0000313" key="3">
    <source>
        <dbReference type="EMBL" id="GAA3667902.1"/>
    </source>
</evidence>
<sequence>MDVITTVDADRPASSSSKQDSRPVNRARSAGNCAGAFGQTCVDSLSWFRIAWCAARRLRPGIDPQLVGQQPAGAVVQLQRVRLPVRPVQREHQLLDQLLAERVRGHQRGQLGDHLLVLAQFQLQREALLRDGDPPFVESLGLHPQHLAVQARQRRAPPQRESGAQQPDRLGGFHGLRGRHVPFEGEDVERRGTQRDPVAGTVRDDQARHAECGPQVADRLLDLVLAGRGRLTVPHHVDQLRQRHHPVRREQQRGEHLLTAHTAELEPHTGVACLDRPQNPEVHGRHRRAKFAFRRNGNETVVRRDPELSGGTDVRTTAVRSSPAATHRNFAGVIAVGTRWGRAPPRSVASPPRGARGMRRTTDRVAQYTAFALVAGVATTLVLLALWL</sequence>
<organism evidence="3 4">
    <name type="scientific">Lentzea roselyniae</name>
    <dbReference type="NCBI Taxonomy" id="531940"/>
    <lineage>
        <taxon>Bacteria</taxon>
        <taxon>Bacillati</taxon>
        <taxon>Actinomycetota</taxon>
        <taxon>Actinomycetes</taxon>
        <taxon>Pseudonocardiales</taxon>
        <taxon>Pseudonocardiaceae</taxon>
        <taxon>Lentzea</taxon>
    </lineage>
</organism>
<keyword evidence="2" id="KW-1133">Transmembrane helix</keyword>
<feature type="region of interest" description="Disordered" evidence="1">
    <location>
        <begin position="148"/>
        <end position="176"/>
    </location>
</feature>
<proteinExistence type="predicted"/>